<keyword evidence="3" id="KW-0597">Phosphoprotein</keyword>
<evidence type="ECO:0000256" key="1">
    <source>
        <dbReference type="ARBA" id="ARBA00000085"/>
    </source>
</evidence>
<dbReference type="InterPro" id="IPR003594">
    <property type="entry name" value="HATPase_dom"/>
</dbReference>
<dbReference type="Proteomes" id="UP001243717">
    <property type="component" value="Unassembled WGS sequence"/>
</dbReference>
<accession>A0ABU1AIW4</accession>
<dbReference type="SMART" id="SM00388">
    <property type="entry name" value="HisKA"/>
    <property type="match status" value="1"/>
</dbReference>
<dbReference type="PANTHER" id="PTHR43065:SF46">
    <property type="entry name" value="C4-DICARBOXYLATE TRANSPORT SENSOR PROTEIN DCTB"/>
    <property type="match status" value="1"/>
</dbReference>
<dbReference type="RefSeq" id="WP_308985099.1">
    <property type="nucleotide sequence ID" value="NZ_JARXIC010000013.1"/>
</dbReference>
<dbReference type="InterPro" id="IPR005467">
    <property type="entry name" value="His_kinase_dom"/>
</dbReference>
<gene>
    <name evidence="14" type="ORF">QEH59_09355</name>
</gene>
<dbReference type="Gene3D" id="3.30.565.10">
    <property type="entry name" value="Histidine kinase-like ATPase, C-terminal domain"/>
    <property type="match status" value="1"/>
</dbReference>
<evidence type="ECO:0000256" key="8">
    <source>
        <dbReference type="ARBA" id="ARBA00023012"/>
    </source>
</evidence>
<dbReference type="CDD" id="cd00082">
    <property type="entry name" value="HisKA"/>
    <property type="match status" value="1"/>
</dbReference>
<feature type="domain" description="PAS" evidence="12">
    <location>
        <begin position="8"/>
        <end position="80"/>
    </location>
</feature>
<keyword evidence="8" id="KW-0902">Two-component regulatory system</keyword>
<feature type="domain" description="PAC" evidence="13">
    <location>
        <begin position="79"/>
        <end position="131"/>
    </location>
</feature>
<evidence type="ECO:0000259" key="13">
    <source>
        <dbReference type="PROSITE" id="PS50113"/>
    </source>
</evidence>
<evidence type="ECO:0000256" key="9">
    <source>
        <dbReference type="PROSITE-ProRule" id="PRU00169"/>
    </source>
</evidence>
<comment type="caution">
    <text evidence="14">The sequence shown here is derived from an EMBL/GenBank/DDBJ whole genome shotgun (WGS) entry which is preliminary data.</text>
</comment>
<dbReference type="Pfam" id="PF00512">
    <property type="entry name" value="HisKA"/>
    <property type="match status" value="1"/>
</dbReference>
<evidence type="ECO:0000259" key="11">
    <source>
        <dbReference type="PROSITE" id="PS50110"/>
    </source>
</evidence>
<dbReference type="InterPro" id="IPR000700">
    <property type="entry name" value="PAS-assoc_C"/>
</dbReference>
<dbReference type="NCBIfam" id="TIGR00229">
    <property type="entry name" value="sensory_box"/>
    <property type="match status" value="1"/>
</dbReference>
<dbReference type="PRINTS" id="PR00344">
    <property type="entry name" value="BCTRLSENSOR"/>
</dbReference>
<dbReference type="SUPFAM" id="SSF55785">
    <property type="entry name" value="PYP-like sensor domain (PAS domain)"/>
    <property type="match status" value="1"/>
</dbReference>
<keyword evidence="5" id="KW-0547">Nucleotide-binding</keyword>
<dbReference type="SMART" id="SM00091">
    <property type="entry name" value="PAS"/>
    <property type="match status" value="1"/>
</dbReference>
<dbReference type="InterPro" id="IPR036890">
    <property type="entry name" value="HATPase_C_sf"/>
</dbReference>
<comment type="catalytic activity">
    <reaction evidence="1">
        <text>ATP + protein L-histidine = ADP + protein N-phospho-L-histidine.</text>
        <dbReference type="EC" id="2.7.13.3"/>
    </reaction>
</comment>
<dbReference type="SMART" id="SM00387">
    <property type="entry name" value="HATPase_c"/>
    <property type="match status" value="1"/>
</dbReference>
<sequence length="506" mass="55658">MSDLHASATIDFKALLSAAPDAVVVHDLNDCVLFWNRAAELLYGWDEEEILGRQISQIFYMDRDERAEAMEALHKGMTWQRELRHVDRNGDEYLVQVRQYLQRDLDGSPQAIVSFNTDVTKKRRQADARKRARQVKSSSLLAGGVAHELNNALAPIMLSSAMLKRTVEDAKAQNMLGMIEKCASKGAALVSDLLAFERGRGGGNDAIRGAQIRRGLLGIGEALLSDGVSLELKVAEDLWECRGKLSELKCAFESVVQNACEAMPTGGILSIDVQNRFFDDNYQSLAPEAKAGAYIEIKFTDSGSGIDAEVLPYVAEPFFTTKMPKQGFGFGLAQAHATIKGHHGFMVIESERGEGTTVRICIPAAAEVARELDAQRTSDSLVRGRGERILVVDDAMFVREAIKRTLEDRGYQVLVAQDGVEALALYAKRFSEIDLVMTNLEMPYLEGPELCRALNKLNPDVKIIISTGKQSAARLKGIQLCGVQGFLRKPYTADCLIAEVESILAN</sequence>
<dbReference type="Gene3D" id="1.10.287.130">
    <property type="match status" value="1"/>
</dbReference>
<dbReference type="SUPFAM" id="SSF55874">
    <property type="entry name" value="ATPase domain of HSP90 chaperone/DNA topoisomerase II/histidine kinase"/>
    <property type="match status" value="1"/>
</dbReference>
<dbReference type="SMART" id="SM00448">
    <property type="entry name" value="REC"/>
    <property type="match status" value="1"/>
</dbReference>
<dbReference type="EMBL" id="JARXIC010000013">
    <property type="protein sequence ID" value="MDQ8194632.1"/>
    <property type="molecule type" value="Genomic_DNA"/>
</dbReference>
<dbReference type="InterPro" id="IPR004358">
    <property type="entry name" value="Sig_transdc_His_kin-like_C"/>
</dbReference>
<evidence type="ECO:0000313" key="15">
    <source>
        <dbReference type="Proteomes" id="UP001243717"/>
    </source>
</evidence>
<evidence type="ECO:0000259" key="10">
    <source>
        <dbReference type="PROSITE" id="PS50109"/>
    </source>
</evidence>
<dbReference type="Pfam" id="PF02518">
    <property type="entry name" value="HATPase_c"/>
    <property type="match status" value="1"/>
</dbReference>
<dbReference type="InterPro" id="IPR036097">
    <property type="entry name" value="HisK_dim/P_sf"/>
</dbReference>
<evidence type="ECO:0000256" key="6">
    <source>
        <dbReference type="ARBA" id="ARBA00022777"/>
    </source>
</evidence>
<dbReference type="InterPro" id="IPR011006">
    <property type="entry name" value="CheY-like_superfamily"/>
</dbReference>
<evidence type="ECO:0000313" key="14">
    <source>
        <dbReference type="EMBL" id="MDQ8194632.1"/>
    </source>
</evidence>
<dbReference type="PROSITE" id="PS50112">
    <property type="entry name" value="PAS"/>
    <property type="match status" value="1"/>
</dbReference>
<dbReference type="Pfam" id="PF00072">
    <property type="entry name" value="Response_reg"/>
    <property type="match status" value="1"/>
</dbReference>
<keyword evidence="6" id="KW-0418">Kinase</keyword>
<keyword evidence="15" id="KW-1185">Reference proteome</keyword>
<name>A0ABU1AIW4_9BACT</name>
<evidence type="ECO:0000259" key="12">
    <source>
        <dbReference type="PROSITE" id="PS50112"/>
    </source>
</evidence>
<evidence type="ECO:0000256" key="4">
    <source>
        <dbReference type="ARBA" id="ARBA00022679"/>
    </source>
</evidence>
<dbReference type="InterPro" id="IPR000014">
    <property type="entry name" value="PAS"/>
</dbReference>
<dbReference type="SUPFAM" id="SSF47384">
    <property type="entry name" value="Homodimeric domain of signal transducing histidine kinase"/>
    <property type="match status" value="1"/>
</dbReference>
<evidence type="ECO:0000256" key="3">
    <source>
        <dbReference type="ARBA" id="ARBA00022553"/>
    </source>
</evidence>
<evidence type="ECO:0000256" key="7">
    <source>
        <dbReference type="ARBA" id="ARBA00022840"/>
    </source>
</evidence>
<dbReference type="Gene3D" id="3.40.50.2300">
    <property type="match status" value="1"/>
</dbReference>
<keyword evidence="7" id="KW-0067">ATP-binding</keyword>
<comment type="caution">
    <text evidence="9">Lacks conserved residue(s) required for the propagation of feature annotation.</text>
</comment>
<proteinExistence type="predicted"/>
<evidence type="ECO:0000256" key="5">
    <source>
        <dbReference type="ARBA" id="ARBA00022741"/>
    </source>
</evidence>
<dbReference type="InterPro" id="IPR003661">
    <property type="entry name" value="HisK_dim/P_dom"/>
</dbReference>
<dbReference type="PROSITE" id="PS50109">
    <property type="entry name" value="HIS_KIN"/>
    <property type="match status" value="1"/>
</dbReference>
<dbReference type="InterPro" id="IPR035965">
    <property type="entry name" value="PAS-like_dom_sf"/>
</dbReference>
<dbReference type="Pfam" id="PF00989">
    <property type="entry name" value="PAS"/>
    <property type="match status" value="1"/>
</dbReference>
<organism evidence="14 15">
    <name type="scientific">Thalassobacterium sedimentorum</name>
    <dbReference type="NCBI Taxonomy" id="3041258"/>
    <lineage>
        <taxon>Bacteria</taxon>
        <taxon>Pseudomonadati</taxon>
        <taxon>Verrucomicrobiota</taxon>
        <taxon>Opitutia</taxon>
        <taxon>Puniceicoccales</taxon>
        <taxon>Coraliomargaritaceae</taxon>
        <taxon>Thalassobacterium</taxon>
    </lineage>
</organism>
<evidence type="ECO:0000256" key="2">
    <source>
        <dbReference type="ARBA" id="ARBA00012438"/>
    </source>
</evidence>
<dbReference type="CDD" id="cd00130">
    <property type="entry name" value="PAS"/>
    <property type="match status" value="1"/>
</dbReference>
<protein>
    <recommendedName>
        <fullName evidence="2">histidine kinase</fullName>
        <ecNumber evidence="2">2.7.13.3</ecNumber>
    </recommendedName>
</protein>
<feature type="domain" description="Response regulatory" evidence="11">
    <location>
        <begin position="388"/>
        <end position="504"/>
    </location>
</feature>
<reference evidence="14 15" key="1">
    <citation type="submission" date="2023-04" db="EMBL/GenBank/DDBJ databases">
        <title>A novel bacteria isolated from coastal sediment.</title>
        <authorList>
            <person name="Liu X.-J."/>
            <person name="Du Z.-J."/>
        </authorList>
    </citation>
    <scope>NUCLEOTIDE SEQUENCE [LARGE SCALE GENOMIC DNA]</scope>
    <source>
        <strain evidence="14 15">SDUM461004</strain>
    </source>
</reference>
<dbReference type="PROSITE" id="PS50113">
    <property type="entry name" value="PAC"/>
    <property type="match status" value="1"/>
</dbReference>
<dbReference type="InterPro" id="IPR013767">
    <property type="entry name" value="PAS_fold"/>
</dbReference>
<dbReference type="PANTHER" id="PTHR43065">
    <property type="entry name" value="SENSOR HISTIDINE KINASE"/>
    <property type="match status" value="1"/>
</dbReference>
<feature type="domain" description="Histidine kinase" evidence="10">
    <location>
        <begin position="144"/>
        <end position="366"/>
    </location>
</feature>
<dbReference type="PROSITE" id="PS50110">
    <property type="entry name" value="RESPONSE_REGULATORY"/>
    <property type="match status" value="1"/>
</dbReference>
<dbReference type="EC" id="2.7.13.3" evidence="2"/>
<dbReference type="CDD" id="cd00156">
    <property type="entry name" value="REC"/>
    <property type="match status" value="1"/>
</dbReference>
<dbReference type="SUPFAM" id="SSF52172">
    <property type="entry name" value="CheY-like"/>
    <property type="match status" value="1"/>
</dbReference>
<dbReference type="Gene3D" id="3.30.450.20">
    <property type="entry name" value="PAS domain"/>
    <property type="match status" value="1"/>
</dbReference>
<dbReference type="InterPro" id="IPR001789">
    <property type="entry name" value="Sig_transdc_resp-reg_receiver"/>
</dbReference>
<keyword evidence="4" id="KW-0808">Transferase</keyword>